<reference evidence="1" key="1">
    <citation type="submission" date="2022-09" db="EMBL/GenBank/DDBJ databases">
        <authorList>
            <person name="Cesa-Luna C."/>
            <person name="Girard L."/>
            <person name="Lood C."/>
            <person name="Hofte M."/>
            <person name="De Mot R."/>
        </authorList>
    </citation>
    <scope>NUCLEOTIDE SEQUENCE</scope>
    <source>
        <strain evidence="1">B1M3-32</strain>
    </source>
</reference>
<dbReference type="AlphaFoldDB" id="A0A9X3B283"/>
<dbReference type="Proteomes" id="UP001139955">
    <property type="component" value="Unassembled WGS sequence"/>
</dbReference>
<sequence>MSHPVTVTEDFETVAETSIVAGQSIETPVMKIEFLKGAGVVEIRKKNPPDMPGKIESNVLQLNWVPRSDAQEIKISPNKACSTISFWFDKWTGISDFYIFDGDKLLAEISPESGDTNNFLYTNKKITHIKFDSVNIGLNMDNFKFTQ</sequence>
<organism evidence="1 2">
    <name type="scientific">Pseudomonas koreensis</name>
    <dbReference type="NCBI Taxonomy" id="198620"/>
    <lineage>
        <taxon>Bacteria</taxon>
        <taxon>Pseudomonadati</taxon>
        <taxon>Pseudomonadota</taxon>
        <taxon>Gammaproteobacteria</taxon>
        <taxon>Pseudomonadales</taxon>
        <taxon>Pseudomonadaceae</taxon>
        <taxon>Pseudomonas</taxon>
    </lineage>
</organism>
<name>A0A9X3B283_9PSED</name>
<comment type="caution">
    <text evidence="1">The sequence shown here is derived from an EMBL/GenBank/DDBJ whole genome shotgun (WGS) entry which is preliminary data.</text>
</comment>
<reference evidence="1" key="2">
    <citation type="journal article" date="2023" name="mSystems">
        <title>Charting the Lipopeptidome of Nonpathogenic Pseudomonas.</title>
        <authorList>
            <person name="Cesa-Luna C."/>
            <person name="Geudens N."/>
            <person name="Girard L."/>
            <person name="De Roo V."/>
            <person name="Maklad H.R."/>
            <person name="Martins J.C."/>
            <person name="Hofte M."/>
            <person name="De Mot R."/>
        </authorList>
    </citation>
    <scope>NUCLEOTIDE SEQUENCE</scope>
    <source>
        <strain evidence="1">B1M3-32</strain>
    </source>
</reference>
<accession>A0A9X3B283</accession>
<gene>
    <name evidence="1" type="ORF">OC940_09000</name>
</gene>
<proteinExistence type="predicted"/>
<evidence type="ECO:0000313" key="1">
    <source>
        <dbReference type="EMBL" id="MCU7247937.1"/>
    </source>
</evidence>
<dbReference type="EMBL" id="JAOSKY010000004">
    <property type="protein sequence ID" value="MCU7247937.1"/>
    <property type="molecule type" value="Genomic_DNA"/>
</dbReference>
<dbReference type="RefSeq" id="WP_301621653.1">
    <property type="nucleotide sequence ID" value="NZ_JAOSKY010000004.1"/>
</dbReference>
<protein>
    <submittedName>
        <fullName evidence="1">Uncharacterized protein</fullName>
    </submittedName>
</protein>
<evidence type="ECO:0000313" key="2">
    <source>
        <dbReference type="Proteomes" id="UP001139955"/>
    </source>
</evidence>
<keyword evidence="2" id="KW-1185">Reference proteome</keyword>